<protein>
    <recommendedName>
        <fullName evidence="4">Tetratricopeptide repeat protein</fullName>
    </recommendedName>
</protein>
<comment type="caution">
    <text evidence="2">The sequence shown here is derived from an EMBL/GenBank/DDBJ whole genome shotgun (WGS) entry which is preliminary data.</text>
</comment>
<evidence type="ECO:0000313" key="2">
    <source>
        <dbReference type="EMBL" id="MFD1602609.1"/>
    </source>
</evidence>
<keyword evidence="3" id="KW-1185">Reference proteome</keyword>
<proteinExistence type="predicted"/>
<evidence type="ECO:0000313" key="3">
    <source>
        <dbReference type="Proteomes" id="UP001597138"/>
    </source>
</evidence>
<dbReference type="RefSeq" id="WP_379816807.1">
    <property type="nucleotide sequence ID" value="NZ_JBHUDZ010000007.1"/>
</dbReference>
<name>A0ABW4HAU8_9FLAO</name>
<accession>A0ABW4HAU8</accession>
<evidence type="ECO:0008006" key="4">
    <source>
        <dbReference type="Google" id="ProtNLM"/>
    </source>
</evidence>
<dbReference type="InterPro" id="IPR019734">
    <property type="entry name" value="TPR_rpt"/>
</dbReference>
<feature type="repeat" description="TPR" evidence="1">
    <location>
        <begin position="27"/>
        <end position="60"/>
    </location>
</feature>
<dbReference type="PROSITE" id="PS50005">
    <property type="entry name" value="TPR"/>
    <property type="match status" value="1"/>
</dbReference>
<dbReference type="EMBL" id="JBHUDZ010000007">
    <property type="protein sequence ID" value="MFD1602609.1"/>
    <property type="molecule type" value="Genomic_DNA"/>
</dbReference>
<evidence type="ECO:0000256" key="1">
    <source>
        <dbReference type="PROSITE-ProRule" id="PRU00339"/>
    </source>
</evidence>
<sequence length="204" mass="23281">MKKKLIIIVLLVTSHVFSQNDSKSAFQKGKYELAISYYKKADFVKAIDLFYIASKLKPENEIGKESIKKVDSLREILRKNITSQAIGTWKKAGDQPIWASNTAIIESKAEFEEIIEITENEIVFYQVNKKTKEKKLVKTENLVYNDKNGSASLFSEIILADGTIWNCSINEKGNILHVVNVAIKKEDGIEKITTNNLERYYVKI</sequence>
<gene>
    <name evidence="2" type="ORF">ACFSC2_07665</name>
</gene>
<dbReference type="Proteomes" id="UP001597138">
    <property type="component" value="Unassembled WGS sequence"/>
</dbReference>
<organism evidence="2 3">
    <name type="scientific">Flavobacterium artemisiae</name>
    <dbReference type="NCBI Taxonomy" id="2126556"/>
    <lineage>
        <taxon>Bacteria</taxon>
        <taxon>Pseudomonadati</taxon>
        <taxon>Bacteroidota</taxon>
        <taxon>Flavobacteriia</taxon>
        <taxon>Flavobacteriales</taxon>
        <taxon>Flavobacteriaceae</taxon>
        <taxon>Flavobacterium</taxon>
    </lineage>
</organism>
<reference evidence="3" key="1">
    <citation type="journal article" date="2019" name="Int. J. Syst. Evol. Microbiol.">
        <title>The Global Catalogue of Microorganisms (GCM) 10K type strain sequencing project: providing services to taxonomists for standard genome sequencing and annotation.</title>
        <authorList>
            <consortium name="The Broad Institute Genomics Platform"/>
            <consortium name="The Broad Institute Genome Sequencing Center for Infectious Disease"/>
            <person name="Wu L."/>
            <person name="Ma J."/>
        </authorList>
    </citation>
    <scope>NUCLEOTIDE SEQUENCE [LARGE SCALE GENOMIC DNA]</scope>
    <source>
        <strain evidence="3">CCUG 70865</strain>
    </source>
</reference>
<keyword evidence="1" id="KW-0802">TPR repeat</keyword>